<evidence type="ECO:0000256" key="2">
    <source>
        <dbReference type="ARBA" id="ARBA00022630"/>
    </source>
</evidence>
<dbReference type="InterPro" id="IPR003953">
    <property type="entry name" value="FAD-dep_OxRdtase_2_FAD-bd"/>
</dbReference>
<evidence type="ECO:0000256" key="3">
    <source>
        <dbReference type="ARBA" id="ARBA00022827"/>
    </source>
</evidence>
<gene>
    <name evidence="6" type="ORF">FHU31_001846</name>
</gene>
<dbReference type="Pfam" id="PF00890">
    <property type="entry name" value="FAD_binding_2"/>
    <property type="match status" value="1"/>
</dbReference>
<evidence type="ECO:0000259" key="5">
    <source>
        <dbReference type="Pfam" id="PF00890"/>
    </source>
</evidence>
<dbReference type="Gene3D" id="3.50.50.60">
    <property type="entry name" value="FAD/NAD(P)-binding domain"/>
    <property type="match status" value="1"/>
</dbReference>
<dbReference type="PANTHER" id="PTHR43400">
    <property type="entry name" value="FUMARATE REDUCTASE"/>
    <property type="match status" value="1"/>
</dbReference>
<dbReference type="InterPro" id="IPR027477">
    <property type="entry name" value="Succ_DH/fumarate_Rdtase_cat_sf"/>
</dbReference>
<comment type="caution">
    <text evidence="6">The sequence shown here is derived from an EMBL/GenBank/DDBJ whole genome shotgun (WGS) entry which is preliminary data.</text>
</comment>
<dbReference type="AlphaFoldDB" id="A0A7X5TY42"/>
<evidence type="ECO:0000256" key="1">
    <source>
        <dbReference type="ARBA" id="ARBA00001974"/>
    </source>
</evidence>
<accession>A0A7X5TY42</accession>
<dbReference type="SUPFAM" id="SSF51905">
    <property type="entry name" value="FAD/NAD(P)-binding domain"/>
    <property type="match status" value="1"/>
</dbReference>
<protein>
    <submittedName>
        <fullName evidence="6">Tricarballylate dehydrogenase</fullName>
    </submittedName>
</protein>
<dbReference type="Gene3D" id="3.90.700.10">
    <property type="entry name" value="Succinate dehydrogenase/fumarate reductase flavoprotein, catalytic domain"/>
    <property type="match status" value="1"/>
</dbReference>
<dbReference type="RefSeq" id="WP_167157655.1">
    <property type="nucleotide sequence ID" value="NZ_JAANOW010000001.1"/>
</dbReference>
<keyword evidence="2" id="KW-0285">Flavoprotein</keyword>
<dbReference type="EMBL" id="JAANOW010000001">
    <property type="protein sequence ID" value="NIH94890.1"/>
    <property type="molecule type" value="Genomic_DNA"/>
</dbReference>
<dbReference type="Proteomes" id="UP000547444">
    <property type="component" value="Unassembled WGS sequence"/>
</dbReference>
<dbReference type="SUPFAM" id="SSF56425">
    <property type="entry name" value="Succinate dehydrogenase/fumarate reductase flavoprotein, catalytic domain"/>
    <property type="match status" value="1"/>
</dbReference>
<evidence type="ECO:0000313" key="7">
    <source>
        <dbReference type="Proteomes" id="UP000547444"/>
    </source>
</evidence>
<keyword evidence="7" id="KW-1185">Reference proteome</keyword>
<evidence type="ECO:0000256" key="4">
    <source>
        <dbReference type="ARBA" id="ARBA00023002"/>
    </source>
</evidence>
<reference evidence="6 7" key="1">
    <citation type="submission" date="2020-03" db="EMBL/GenBank/DDBJ databases">
        <title>Sequencing the genomes of 1000 actinobacteria strains.</title>
        <authorList>
            <person name="Klenk H.-P."/>
        </authorList>
    </citation>
    <scope>NUCLEOTIDE SEQUENCE [LARGE SCALE GENOMIC DNA]</scope>
    <source>
        <strain evidence="6 7">DSM 44556</strain>
    </source>
</reference>
<sequence>MTTASKGATTSADVVVIGSGIAGMSAAVSAAQTAVEDGGGRVILIDRATKAEAGGLTKWTSAYLRIDDVYEPGESFVPDIVEFSDGRTPQWYVEELAERLPETMEWIQTLGIRFKRLPTYFINSSRKRLQPVGGGEALLKALQPEAERLGVETRYNTTAHRLVLGQDGAVTGVEVAGPDGPETVYAGAVIIASGGFEGDPDFLARELGSEEPLIPIAPGVHFNRGEGITMALDVGAARAGEWNNFHAEPVDPRCESPEPLVMVFPYGILVDQNGNRFIDEGRGTVDETYESTARAIWGLPGGIAYYITDRQLDRVEARERGILTTVKPVTAPSIEELAEALGLPIDQLRQTVEGFNEAVVAGPFDWRQPDGKSTVGLEPPKSNWALPIEDGPYLAYPIKCAIVFTFGGLDTDRNGQVLTDAGEPIGGLYAAGECTGLYHGKYPGGTSVLRGMIFGRISGAVAMKATRSRTPATTAH</sequence>
<dbReference type="GO" id="GO:0033765">
    <property type="term" value="F:steroid dehydrogenase activity, acting on the CH-CH group of donors"/>
    <property type="evidence" value="ECO:0007669"/>
    <property type="project" value="UniProtKB-ARBA"/>
</dbReference>
<dbReference type="PANTHER" id="PTHR43400:SF7">
    <property type="entry name" value="FAD-DEPENDENT OXIDOREDUCTASE 2 FAD BINDING DOMAIN-CONTAINING PROTEIN"/>
    <property type="match status" value="1"/>
</dbReference>
<name>A0A7X5TY42_9MYCO</name>
<dbReference type="InterPro" id="IPR050315">
    <property type="entry name" value="FAD-oxidoreductase_2"/>
</dbReference>
<dbReference type="InterPro" id="IPR036188">
    <property type="entry name" value="FAD/NAD-bd_sf"/>
</dbReference>
<feature type="domain" description="FAD-dependent oxidoreductase 2 FAD-binding" evidence="5">
    <location>
        <begin position="13"/>
        <end position="447"/>
    </location>
</feature>
<proteinExistence type="predicted"/>
<comment type="cofactor">
    <cofactor evidence="1">
        <name>FAD</name>
        <dbReference type="ChEBI" id="CHEBI:57692"/>
    </cofactor>
</comment>
<evidence type="ECO:0000313" key="6">
    <source>
        <dbReference type="EMBL" id="NIH94890.1"/>
    </source>
</evidence>
<keyword evidence="4" id="KW-0560">Oxidoreductase</keyword>
<keyword evidence="3" id="KW-0274">FAD</keyword>
<organism evidence="6 7">
    <name type="scientific">Mycolicibacterium fluoranthenivorans</name>
    <dbReference type="NCBI Taxonomy" id="258505"/>
    <lineage>
        <taxon>Bacteria</taxon>
        <taxon>Bacillati</taxon>
        <taxon>Actinomycetota</taxon>
        <taxon>Actinomycetes</taxon>
        <taxon>Mycobacteriales</taxon>
        <taxon>Mycobacteriaceae</taxon>
        <taxon>Mycolicibacterium</taxon>
    </lineage>
</organism>